<evidence type="ECO:0000256" key="1">
    <source>
        <dbReference type="SAM" id="Phobius"/>
    </source>
</evidence>
<feature type="transmembrane region" description="Helical" evidence="1">
    <location>
        <begin position="12"/>
        <end position="31"/>
    </location>
</feature>
<dbReference type="Proteomes" id="UP000030832">
    <property type="component" value="Unassembled WGS sequence"/>
</dbReference>
<proteinExistence type="predicted"/>
<keyword evidence="3" id="KW-1185">Reference proteome</keyword>
<keyword evidence="1" id="KW-0812">Transmembrane</keyword>
<dbReference type="AlphaFoldDB" id="A0A0B0IIZ8"/>
<reference evidence="2 3" key="1">
    <citation type="submission" date="2014-09" db="EMBL/GenBank/DDBJ databases">
        <title>Genome sequencing and annotation of Bacillus Okhensis strain Kh10-101T.</title>
        <authorList>
            <person name="Prakash J.S."/>
        </authorList>
    </citation>
    <scope>NUCLEOTIDE SEQUENCE [LARGE SCALE GENOMIC DNA]</scope>
    <source>
        <strain evidence="3">Kh10-101T</strain>
    </source>
</reference>
<organism evidence="2 3">
    <name type="scientific">Halalkalibacter okhensis</name>
    <dbReference type="NCBI Taxonomy" id="333138"/>
    <lineage>
        <taxon>Bacteria</taxon>
        <taxon>Bacillati</taxon>
        <taxon>Bacillota</taxon>
        <taxon>Bacilli</taxon>
        <taxon>Bacillales</taxon>
        <taxon>Bacillaceae</taxon>
        <taxon>Halalkalibacter</taxon>
    </lineage>
</organism>
<sequence length="125" mass="14078">MEQLLEFSKTEHSWLLLIGVVLVGFLLVSLVKTLFKLALICLVVSIGAVLLFEVAPDDLIENSMDQVKKGSELIQEKMIPMISEGYLGELFKHPTKINELFDQLEQNESKDESNITEIVEENKGT</sequence>
<protein>
    <submittedName>
        <fullName evidence="2">Uncharacterized protein</fullName>
    </submittedName>
</protein>
<dbReference type="eggNOG" id="ENOG50306SR">
    <property type="taxonomic scope" value="Bacteria"/>
</dbReference>
<feature type="transmembrane region" description="Helical" evidence="1">
    <location>
        <begin position="37"/>
        <end position="55"/>
    </location>
</feature>
<comment type="caution">
    <text evidence="2">The sequence shown here is derived from an EMBL/GenBank/DDBJ whole genome shotgun (WGS) entry which is preliminary data.</text>
</comment>
<accession>A0A0B0IIZ8</accession>
<dbReference type="STRING" id="333138.LQ50_12170"/>
<evidence type="ECO:0000313" key="3">
    <source>
        <dbReference type="Proteomes" id="UP000030832"/>
    </source>
</evidence>
<name>A0A0B0IIZ8_9BACI</name>
<evidence type="ECO:0000313" key="2">
    <source>
        <dbReference type="EMBL" id="KHF40034.1"/>
    </source>
</evidence>
<dbReference type="OrthoDB" id="9989106at2"/>
<gene>
    <name evidence="2" type="ORF">LQ50_12170</name>
</gene>
<dbReference type="RefSeq" id="WP_034629202.1">
    <property type="nucleotide sequence ID" value="NZ_JRJU01000013.1"/>
</dbReference>
<dbReference type="EMBL" id="JRJU01000013">
    <property type="protein sequence ID" value="KHF40034.1"/>
    <property type="molecule type" value="Genomic_DNA"/>
</dbReference>
<keyword evidence="1" id="KW-0472">Membrane</keyword>
<keyword evidence="1" id="KW-1133">Transmembrane helix</keyword>